<dbReference type="SMART" id="SM00846">
    <property type="entry name" value="Gp_dh_N"/>
    <property type="match status" value="1"/>
</dbReference>
<dbReference type="GO" id="GO:0050661">
    <property type="term" value="F:NADP binding"/>
    <property type="evidence" value="ECO:0007669"/>
    <property type="project" value="InterPro"/>
</dbReference>
<feature type="binding site" evidence="4">
    <location>
        <position position="232"/>
    </location>
    <ligand>
        <name>D-glyceraldehyde 3-phosphate</name>
        <dbReference type="ChEBI" id="CHEBI:59776"/>
    </ligand>
</feature>
<feature type="binding site" evidence="5">
    <location>
        <position position="120"/>
    </location>
    <ligand>
        <name>NAD(+)</name>
        <dbReference type="ChEBI" id="CHEBI:57540"/>
    </ligand>
</feature>
<keyword evidence="5" id="KW-0547">Nucleotide-binding</keyword>
<dbReference type="PANTHER" id="PTHR43148">
    <property type="entry name" value="GLYCERALDEHYDE-3-PHOSPHATE DEHYDROGENASE 2"/>
    <property type="match status" value="1"/>
</dbReference>
<evidence type="ECO:0000256" key="8">
    <source>
        <dbReference type="RuleBase" id="RU361160"/>
    </source>
</evidence>
<feature type="binding site" evidence="5">
    <location>
        <position position="34"/>
    </location>
    <ligand>
        <name>NAD(+)</name>
        <dbReference type="ChEBI" id="CHEBI:57540"/>
    </ligand>
</feature>
<dbReference type="EC" id="1.2.1.-" evidence="8"/>
<keyword evidence="2 8" id="KW-0560">Oxidoreductase</keyword>
<feature type="domain" description="Glyceraldehyde 3-phosphate dehydrogenase NAD(P) binding" evidence="9">
    <location>
        <begin position="2"/>
        <end position="151"/>
    </location>
</feature>
<dbReference type="AlphaFoldDB" id="A0A1G2AAP9"/>
<accession>A0A1G2AAP9</accession>
<name>A0A1G2AAP9_9BACT</name>
<dbReference type="Proteomes" id="UP000178315">
    <property type="component" value="Unassembled WGS sequence"/>
</dbReference>
<dbReference type="InterPro" id="IPR036291">
    <property type="entry name" value="NAD(P)-bd_dom_sf"/>
</dbReference>
<organism evidence="10 11">
    <name type="scientific">Candidatus Jacksonbacteria bacterium RIFCSPLOWO2_02_FULL_44_20</name>
    <dbReference type="NCBI Taxonomy" id="1798460"/>
    <lineage>
        <taxon>Bacteria</taxon>
        <taxon>Candidatus Jacksoniibacteriota</taxon>
    </lineage>
</organism>
<dbReference type="InterPro" id="IPR006424">
    <property type="entry name" value="Glyceraldehyde-3-P_DH_1"/>
</dbReference>
<feature type="active site" description="Nucleophile" evidence="3">
    <location>
        <position position="151"/>
    </location>
</feature>
<reference evidence="10 11" key="1">
    <citation type="journal article" date="2016" name="Nat. Commun.">
        <title>Thousands of microbial genomes shed light on interconnected biogeochemical processes in an aquifer system.</title>
        <authorList>
            <person name="Anantharaman K."/>
            <person name="Brown C.T."/>
            <person name="Hug L.A."/>
            <person name="Sharon I."/>
            <person name="Castelle C.J."/>
            <person name="Probst A.J."/>
            <person name="Thomas B.C."/>
            <person name="Singh A."/>
            <person name="Wilkins M.J."/>
            <person name="Karaoz U."/>
            <person name="Brodie E.L."/>
            <person name="Williams K.H."/>
            <person name="Hubbard S.S."/>
            <person name="Banfield J.F."/>
        </authorList>
    </citation>
    <scope>NUCLEOTIDE SEQUENCE [LARGE SCALE GENOMIC DNA]</scope>
</reference>
<dbReference type="InterPro" id="IPR020830">
    <property type="entry name" value="GlycerAld_3-P_DH_AS"/>
</dbReference>
<evidence type="ECO:0000256" key="7">
    <source>
        <dbReference type="RuleBase" id="RU000397"/>
    </source>
</evidence>
<evidence type="ECO:0000313" key="11">
    <source>
        <dbReference type="Proteomes" id="UP000178315"/>
    </source>
</evidence>
<dbReference type="FunFam" id="3.40.50.720:FF:000001">
    <property type="entry name" value="Glyceraldehyde-3-phosphate dehydrogenase"/>
    <property type="match status" value="1"/>
</dbReference>
<dbReference type="GO" id="GO:0006006">
    <property type="term" value="P:glucose metabolic process"/>
    <property type="evidence" value="ECO:0007669"/>
    <property type="project" value="InterPro"/>
</dbReference>
<feature type="binding site" evidence="5">
    <location>
        <begin position="11"/>
        <end position="12"/>
    </location>
    <ligand>
        <name>NAD(+)</name>
        <dbReference type="ChEBI" id="CHEBI:57540"/>
    </ligand>
</feature>
<dbReference type="EMBL" id="MHJU01000005">
    <property type="protein sequence ID" value="OGY73963.1"/>
    <property type="molecule type" value="Genomic_DNA"/>
</dbReference>
<sequence length="331" mass="36182">MKRIAINGFGRIGRAAFKIALEHKNELDVVAINDLFDTKILAYLLRYDSVYGKYEKEVNFEEKHLIVEGKSYPVYAEKEPQKLPWGTLEVDTVIESTGIFTSEEKMRLHLEAGAKKVLLSAPPKGAGISTHILGVSDIARDSNPLKSNASCTTNSITAPVYLMHQRFGVKKALLTTVHGYTADQNLVDGPHRDLRRARAAAINIVPTTTGAAISTTEVITDLKGKFDGIALRVPVPAGSVSDITMVLAKSVTVEEVNNTFKEAANSPRYKGIIGVSEDPIVSSDILKTSYSGIIDLPFTKVVDGDLVKILSWYDNEWGYACRLIESVIQGS</sequence>
<dbReference type="FunFam" id="3.30.360.10:FF:000002">
    <property type="entry name" value="Glyceraldehyde-3-phosphate dehydrogenase"/>
    <property type="match status" value="1"/>
</dbReference>
<dbReference type="Gene3D" id="3.40.50.720">
    <property type="entry name" value="NAD(P)-binding Rossmann-like Domain"/>
    <property type="match status" value="1"/>
</dbReference>
<gene>
    <name evidence="10" type="ORF">A3H61_02150</name>
</gene>
<evidence type="ECO:0000256" key="1">
    <source>
        <dbReference type="ARBA" id="ARBA00007406"/>
    </source>
</evidence>
<dbReference type="GO" id="GO:0016620">
    <property type="term" value="F:oxidoreductase activity, acting on the aldehyde or oxo group of donors, NAD or NADP as acceptor"/>
    <property type="evidence" value="ECO:0007669"/>
    <property type="project" value="InterPro"/>
</dbReference>
<dbReference type="NCBIfam" id="TIGR01534">
    <property type="entry name" value="GAPDH-I"/>
    <property type="match status" value="1"/>
</dbReference>
<dbReference type="PROSITE" id="PS00071">
    <property type="entry name" value="GAPDH"/>
    <property type="match status" value="1"/>
</dbReference>
<dbReference type="Pfam" id="PF02800">
    <property type="entry name" value="Gp_dh_C"/>
    <property type="match status" value="1"/>
</dbReference>
<comment type="similarity">
    <text evidence="1 7">Belongs to the glyceraldehyde-3-phosphate dehydrogenase family.</text>
</comment>
<evidence type="ECO:0000256" key="3">
    <source>
        <dbReference type="PIRSR" id="PIRSR000149-1"/>
    </source>
</evidence>
<evidence type="ECO:0000256" key="6">
    <source>
        <dbReference type="PIRSR" id="PIRSR000149-4"/>
    </source>
</evidence>
<dbReference type="SUPFAM" id="SSF51735">
    <property type="entry name" value="NAD(P)-binding Rossmann-fold domains"/>
    <property type="match status" value="1"/>
</dbReference>
<dbReference type="SUPFAM" id="SSF55347">
    <property type="entry name" value="Glyceraldehyde-3-phosphate dehydrogenase-like, C-terminal domain"/>
    <property type="match status" value="1"/>
</dbReference>
<dbReference type="Gene3D" id="3.30.360.10">
    <property type="entry name" value="Dihydrodipicolinate Reductase, domain 2"/>
    <property type="match status" value="1"/>
</dbReference>
<dbReference type="CDD" id="cd18126">
    <property type="entry name" value="GAPDH_I_C"/>
    <property type="match status" value="1"/>
</dbReference>
<evidence type="ECO:0000256" key="5">
    <source>
        <dbReference type="PIRSR" id="PIRSR000149-3"/>
    </source>
</evidence>
<feature type="site" description="Activates thiol group during catalysis" evidence="6">
    <location>
        <position position="178"/>
    </location>
</feature>
<feature type="binding site" evidence="5">
    <location>
        <position position="315"/>
    </location>
    <ligand>
        <name>NAD(+)</name>
        <dbReference type="ChEBI" id="CHEBI:57540"/>
    </ligand>
</feature>
<feature type="binding site" evidence="4">
    <location>
        <begin position="150"/>
        <end position="152"/>
    </location>
    <ligand>
        <name>D-glyceraldehyde 3-phosphate</name>
        <dbReference type="ChEBI" id="CHEBI:59776"/>
    </ligand>
</feature>
<proteinExistence type="inferred from homology"/>
<feature type="binding site" evidence="4">
    <location>
        <position position="181"/>
    </location>
    <ligand>
        <name>D-glyceraldehyde 3-phosphate</name>
        <dbReference type="ChEBI" id="CHEBI:59776"/>
    </ligand>
</feature>
<dbReference type="InterPro" id="IPR020831">
    <property type="entry name" value="GlycerAld/Erythrose_P_DH"/>
</dbReference>
<evidence type="ECO:0000259" key="9">
    <source>
        <dbReference type="SMART" id="SM00846"/>
    </source>
</evidence>
<dbReference type="PIRSF" id="PIRSF000149">
    <property type="entry name" value="GAP_DH"/>
    <property type="match status" value="1"/>
</dbReference>
<dbReference type="InterPro" id="IPR020828">
    <property type="entry name" value="GlycerAld_3-P_DH_NAD(P)-bd"/>
</dbReference>
<evidence type="ECO:0000256" key="4">
    <source>
        <dbReference type="PIRSR" id="PIRSR000149-2"/>
    </source>
</evidence>
<keyword evidence="5" id="KW-0520">NAD</keyword>
<dbReference type="CDD" id="cd05214">
    <property type="entry name" value="GAPDH_I_N"/>
    <property type="match status" value="1"/>
</dbReference>
<evidence type="ECO:0000313" key="10">
    <source>
        <dbReference type="EMBL" id="OGY73963.1"/>
    </source>
</evidence>
<dbReference type="Pfam" id="PF00044">
    <property type="entry name" value="Gp_dh_N"/>
    <property type="match status" value="1"/>
</dbReference>
<dbReference type="PRINTS" id="PR00078">
    <property type="entry name" value="G3PDHDRGNASE"/>
</dbReference>
<feature type="binding site" evidence="4">
    <location>
        <begin position="209"/>
        <end position="210"/>
    </location>
    <ligand>
        <name>D-glyceraldehyde 3-phosphate</name>
        <dbReference type="ChEBI" id="CHEBI:59776"/>
    </ligand>
</feature>
<dbReference type="GO" id="GO:0051287">
    <property type="term" value="F:NAD binding"/>
    <property type="evidence" value="ECO:0007669"/>
    <property type="project" value="InterPro"/>
</dbReference>
<dbReference type="InterPro" id="IPR020829">
    <property type="entry name" value="GlycerAld_3-P_DH_cat"/>
</dbReference>
<comment type="caution">
    <text evidence="10">The sequence shown here is derived from an EMBL/GenBank/DDBJ whole genome shotgun (WGS) entry which is preliminary data.</text>
</comment>
<protein>
    <recommendedName>
        <fullName evidence="8">Glyceraldehyde-3-phosphate dehydrogenase</fullName>
        <ecNumber evidence="8">1.2.1.-</ecNumber>
    </recommendedName>
</protein>
<evidence type="ECO:0000256" key="2">
    <source>
        <dbReference type="ARBA" id="ARBA00023002"/>
    </source>
</evidence>